<sequence>MGVARWDYGCLNGGCYDGSGASTLMDVKCLLPAGKRHFASIGSGQWCVGDAGTVASLHPTGKSVCKCKLLFEENRTTNTARSLHTQYVQQPVRALILA</sequence>
<dbReference type="EMBL" id="MTYJ01000005">
    <property type="protein sequence ID" value="OQV24887.1"/>
    <property type="molecule type" value="Genomic_DNA"/>
</dbReference>
<organism evidence="1 2">
    <name type="scientific">Hypsibius exemplaris</name>
    <name type="common">Freshwater tardigrade</name>
    <dbReference type="NCBI Taxonomy" id="2072580"/>
    <lineage>
        <taxon>Eukaryota</taxon>
        <taxon>Metazoa</taxon>
        <taxon>Ecdysozoa</taxon>
        <taxon>Tardigrada</taxon>
        <taxon>Eutardigrada</taxon>
        <taxon>Parachela</taxon>
        <taxon>Hypsibioidea</taxon>
        <taxon>Hypsibiidae</taxon>
        <taxon>Hypsibius</taxon>
    </lineage>
</organism>
<evidence type="ECO:0000313" key="1">
    <source>
        <dbReference type="EMBL" id="OQV24887.1"/>
    </source>
</evidence>
<evidence type="ECO:0000313" key="2">
    <source>
        <dbReference type="Proteomes" id="UP000192578"/>
    </source>
</evidence>
<gene>
    <name evidence="1" type="ORF">BV898_01470</name>
</gene>
<reference evidence="2" key="1">
    <citation type="submission" date="2017-01" db="EMBL/GenBank/DDBJ databases">
        <title>Comparative genomics of anhydrobiosis in the tardigrade Hypsibius dujardini.</title>
        <authorList>
            <person name="Yoshida Y."/>
            <person name="Koutsovoulos G."/>
            <person name="Laetsch D."/>
            <person name="Stevens L."/>
            <person name="Kumar S."/>
            <person name="Horikawa D."/>
            <person name="Ishino K."/>
            <person name="Komine S."/>
            <person name="Tomita M."/>
            <person name="Blaxter M."/>
            <person name="Arakawa K."/>
        </authorList>
    </citation>
    <scope>NUCLEOTIDE SEQUENCE [LARGE SCALE GENOMIC DNA]</scope>
    <source>
        <strain evidence="2">Z151</strain>
    </source>
</reference>
<keyword evidence="2" id="KW-1185">Reference proteome</keyword>
<dbReference type="AlphaFoldDB" id="A0A1W0XBK3"/>
<dbReference type="Proteomes" id="UP000192578">
    <property type="component" value="Unassembled WGS sequence"/>
</dbReference>
<proteinExistence type="predicted"/>
<protein>
    <submittedName>
        <fullName evidence="1">Uncharacterized protein</fullName>
    </submittedName>
</protein>
<name>A0A1W0XBK3_HYPEX</name>
<accession>A0A1W0XBK3</accession>
<comment type="caution">
    <text evidence="1">The sequence shown here is derived from an EMBL/GenBank/DDBJ whole genome shotgun (WGS) entry which is preliminary data.</text>
</comment>